<protein>
    <submittedName>
        <fullName evidence="3">Uncharacterized protein</fullName>
    </submittedName>
</protein>
<comment type="caution">
    <text evidence="3">The sequence shown here is derived from an EMBL/GenBank/DDBJ whole genome shotgun (WGS) entry which is preliminary data.</text>
</comment>
<keyword evidence="2" id="KW-0812">Transmembrane</keyword>
<keyword evidence="2" id="KW-1133">Transmembrane helix</keyword>
<feature type="compositionally biased region" description="Polar residues" evidence="1">
    <location>
        <begin position="15"/>
        <end position="26"/>
    </location>
</feature>
<evidence type="ECO:0000256" key="1">
    <source>
        <dbReference type="SAM" id="MobiDB-lite"/>
    </source>
</evidence>
<evidence type="ECO:0000313" key="3">
    <source>
        <dbReference type="EMBL" id="HJE38850.1"/>
    </source>
</evidence>
<evidence type="ECO:0000313" key="4">
    <source>
        <dbReference type="Proteomes" id="UP000711407"/>
    </source>
</evidence>
<proteinExistence type="predicted"/>
<name>A0A921E7X5_9BACT</name>
<dbReference type="Proteomes" id="UP000711407">
    <property type="component" value="Unassembled WGS sequence"/>
</dbReference>
<gene>
    <name evidence="3" type="ORF">K8V47_03685</name>
</gene>
<accession>A0A921E7X5</accession>
<reference evidence="3" key="2">
    <citation type="submission" date="2021-09" db="EMBL/GenBank/DDBJ databases">
        <authorList>
            <person name="Gilroy R."/>
        </authorList>
    </citation>
    <scope>NUCLEOTIDE SEQUENCE</scope>
    <source>
        <strain evidence="3">4100</strain>
    </source>
</reference>
<dbReference type="EMBL" id="DYXT01000020">
    <property type="protein sequence ID" value="HJE38850.1"/>
    <property type="molecule type" value="Genomic_DNA"/>
</dbReference>
<evidence type="ECO:0000256" key="2">
    <source>
        <dbReference type="SAM" id="Phobius"/>
    </source>
</evidence>
<dbReference type="AlphaFoldDB" id="A0A921E7X5"/>
<reference evidence="3" key="1">
    <citation type="journal article" date="2021" name="PeerJ">
        <title>Extensive microbial diversity within the chicken gut microbiome revealed by metagenomics and culture.</title>
        <authorList>
            <person name="Gilroy R."/>
            <person name="Ravi A."/>
            <person name="Getino M."/>
            <person name="Pursley I."/>
            <person name="Horton D.L."/>
            <person name="Alikhan N.F."/>
            <person name="Baker D."/>
            <person name="Gharbi K."/>
            <person name="Hall N."/>
            <person name="Watson M."/>
            <person name="Adriaenssens E.M."/>
            <person name="Foster-Nyarko E."/>
            <person name="Jarju S."/>
            <person name="Secka A."/>
            <person name="Antonio M."/>
            <person name="Oren A."/>
            <person name="Chaudhuri R.R."/>
            <person name="La Ragione R."/>
            <person name="Hildebrand F."/>
            <person name="Pallen M.J."/>
        </authorList>
    </citation>
    <scope>NUCLEOTIDE SEQUENCE</scope>
    <source>
        <strain evidence="3">4100</strain>
    </source>
</reference>
<feature type="transmembrane region" description="Helical" evidence="2">
    <location>
        <begin position="40"/>
        <end position="59"/>
    </location>
</feature>
<sequence length="252" mass="28427">MDNNLNLLPPDAPVSQETQGASSPQAPQLPMPPKKKKGKGCLIAVGIFIFLMILTAIFSDGDDKAKHDSDSLAIDSTEVVTEDMVEQSDVVTVDSAKIIELKPFFTEKKDEFTGIIWVEPKTRPKYTNANGICTYFALNSEGKPENLRFLIQYYADDWLFIDSYTFLIDGNTYTFSHPDVERDNNSMIWEWSDTGVAQSGEVAQILYAIKNAKEVKIRFNGRQYHKDKVLSQKDIKAIRQPIEYVEALGGRF</sequence>
<organism evidence="3 4">
    <name type="scientific">Candidatus Amulumruptor caecigallinarius</name>
    <dbReference type="NCBI Taxonomy" id="2109911"/>
    <lineage>
        <taxon>Bacteria</taxon>
        <taxon>Pseudomonadati</taxon>
        <taxon>Bacteroidota</taxon>
        <taxon>Bacteroidia</taxon>
        <taxon>Bacteroidales</taxon>
        <taxon>Muribaculaceae</taxon>
        <taxon>Candidatus Amulumruptor</taxon>
    </lineage>
</organism>
<feature type="region of interest" description="Disordered" evidence="1">
    <location>
        <begin position="1"/>
        <end position="34"/>
    </location>
</feature>
<keyword evidence="2" id="KW-0472">Membrane</keyword>